<dbReference type="EMBL" id="CM047906">
    <property type="protein sequence ID" value="KAJ0086680.1"/>
    <property type="molecule type" value="Genomic_DNA"/>
</dbReference>
<gene>
    <name evidence="1" type="ORF">Patl1_09434</name>
</gene>
<comment type="caution">
    <text evidence="1">The sequence shown here is derived from an EMBL/GenBank/DDBJ whole genome shotgun (WGS) entry which is preliminary data.</text>
</comment>
<name>A0ACC1AJ30_9ROSI</name>
<accession>A0ACC1AJ30</accession>
<keyword evidence="2" id="KW-1185">Reference proteome</keyword>
<evidence type="ECO:0000313" key="2">
    <source>
        <dbReference type="Proteomes" id="UP001164250"/>
    </source>
</evidence>
<proteinExistence type="predicted"/>
<protein>
    <submittedName>
        <fullName evidence="1">Uncharacterized protein</fullName>
    </submittedName>
</protein>
<organism evidence="1 2">
    <name type="scientific">Pistacia atlantica</name>
    <dbReference type="NCBI Taxonomy" id="434234"/>
    <lineage>
        <taxon>Eukaryota</taxon>
        <taxon>Viridiplantae</taxon>
        <taxon>Streptophyta</taxon>
        <taxon>Embryophyta</taxon>
        <taxon>Tracheophyta</taxon>
        <taxon>Spermatophyta</taxon>
        <taxon>Magnoliopsida</taxon>
        <taxon>eudicotyledons</taxon>
        <taxon>Gunneridae</taxon>
        <taxon>Pentapetalae</taxon>
        <taxon>rosids</taxon>
        <taxon>malvids</taxon>
        <taxon>Sapindales</taxon>
        <taxon>Anacardiaceae</taxon>
        <taxon>Pistacia</taxon>
    </lineage>
</organism>
<dbReference type="Proteomes" id="UP001164250">
    <property type="component" value="Chromosome 10"/>
</dbReference>
<sequence>MRDALWFLCSACIPKFSENSSGCLKKSLGYQQMDQLFCLAMLHSWSMLSTSSKGLFLKIFRRHCYCLWSPPINAHGTLAASYQEPRTIIIHTY</sequence>
<reference evidence="2" key="1">
    <citation type="journal article" date="2023" name="G3 (Bethesda)">
        <title>Genome assembly and association tests identify interacting loci associated with vigor, precocity, and sex in interspecific pistachio rootstocks.</title>
        <authorList>
            <person name="Palmer W."/>
            <person name="Jacygrad E."/>
            <person name="Sagayaradj S."/>
            <person name="Cavanaugh K."/>
            <person name="Han R."/>
            <person name="Bertier L."/>
            <person name="Beede B."/>
            <person name="Kafkas S."/>
            <person name="Golino D."/>
            <person name="Preece J."/>
            <person name="Michelmore R."/>
        </authorList>
    </citation>
    <scope>NUCLEOTIDE SEQUENCE [LARGE SCALE GENOMIC DNA]</scope>
</reference>
<evidence type="ECO:0000313" key="1">
    <source>
        <dbReference type="EMBL" id="KAJ0086680.1"/>
    </source>
</evidence>